<dbReference type="AlphaFoldDB" id="A0A9P0EYQ0"/>
<dbReference type="Proteomes" id="UP001152759">
    <property type="component" value="Chromosome 1"/>
</dbReference>
<reference evidence="2" key="1">
    <citation type="submission" date="2021-12" db="EMBL/GenBank/DDBJ databases">
        <authorList>
            <person name="King R."/>
        </authorList>
    </citation>
    <scope>NUCLEOTIDE SEQUENCE</scope>
</reference>
<proteinExistence type="predicted"/>
<feature type="domain" description="DUF7869" evidence="1">
    <location>
        <begin position="167"/>
        <end position="279"/>
    </location>
</feature>
<evidence type="ECO:0000313" key="2">
    <source>
        <dbReference type="EMBL" id="CAH0381409.1"/>
    </source>
</evidence>
<evidence type="ECO:0000313" key="3">
    <source>
        <dbReference type="Proteomes" id="UP001152759"/>
    </source>
</evidence>
<dbReference type="EMBL" id="OU963862">
    <property type="protein sequence ID" value="CAH0381409.1"/>
    <property type="molecule type" value="Genomic_DNA"/>
</dbReference>
<dbReference type="PANTHER" id="PTHR34415">
    <property type="entry name" value="INTEGRASE CATALYTIC DOMAIN-CONTAINING PROTEIN"/>
    <property type="match status" value="1"/>
</dbReference>
<evidence type="ECO:0000259" key="1">
    <source>
        <dbReference type="Pfam" id="PF25273"/>
    </source>
</evidence>
<keyword evidence="3" id="KW-1185">Reference proteome</keyword>
<accession>A0A9P0EYQ0</accession>
<dbReference type="InterPro" id="IPR057191">
    <property type="entry name" value="DUF7869"/>
</dbReference>
<dbReference type="Pfam" id="PF25273">
    <property type="entry name" value="DUF7869"/>
    <property type="match status" value="1"/>
</dbReference>
<gene>
    <name evidence="2" type="ORF">BEMITA_LOCUS1063</name>
</gene>
<name>A0A9P0EYQ0_BEMTA</name>
<protein>
    <recommendedName>
        <fullName evidence="1">DUF7869 domain-containing protein</fullName>
    </recommendedName>
</protein>
<dbReference type="PANTHER" id="PTHR34415:SF1">
    <property type="entry name" value="INTEGRASE CATALYTIC DOMAIN-CONTAINING PROTEIN"/>
    <property type="match status" value="1"/>
</dbReference>
<organism evidence="2 3">
    <name type="scientific">Bemisia tabaci</name>
    <name type="common">Sweetpotato whitefly</name>
    <name type="synonym">Aleurodes tabaci</name>
    <dbReference type="NCBI Taxonomy" id="7038"/>
    <lineage>
        <taxon>Eukaryota</taxon>
        <taxon>Metazoa</taxon>
        <taxon>Ecdysozoa</taxon>
        <taxon>Arthropoda</taxon>
        <taxon>Hexapoda</taxon>
        <taxon>Insecta</taxon>
        <taxon>Pterygota</taxon>
        <taxon>Neoptera</taxon>
        <taxon>Paraneoptera</taxon>
        <taxon>Hemiptera</taxon>
        <taxon>Sternorrhyncha</taxon>
        <taxon>Aleyrodoidea</taxon>
        <taxon>Aleyrodidae</taxon>
        <taxon>Aleyrodinae</taxon>
        <taxon>Bemisia</taxon>
    </lineage>
</organism>
<sequence length="415" mass="48248">MEHLSKIPHHQSHYGTGKSQRMYFDHPQLTIKLIYAEFQLYYKRKTGRILKLSYPHYFKLFKTQTQFGIGIPKTDVCDTCAALKEKIKHDPDDPCRDELDLHLQRVEERKKLRYECINKAKKDKSFLVLEFDNAQNYPLPLLNVSKQFYKRLLWLYGFNVHVFNNDDSYFYCFLKSQGQKNSNSVVSLVSTTIEKCITRFPEIRTVVLLQSDAAGGQNRNATMLKYCSWLSQTRGIKVVQVLPVRGHSFSQCDRNFGLVRQKTKKMEVIGTAKPWLEAIVQARSNPRPFELSMDADILMDRESALVTCFPKPPVSTNNLKPVSKREKFGIMQYVIIKYLPDDKLKCSSTYQMDYSFFELSSSLSTEDLQTLKLRQVPRPKVSQAKLIDVRGLLRYLPKVDQKWLNRILDDASPAD</sequence>